<dbReference type="PROSITE" id="PS51294">
    <property type="entry name" value="HTH_MYB"/>
    <property type="match status" value="1"/>
</dbReference>
<feature type="non-terminal residue" evidence="8">
    <location>
        <position position="1"/>
    </location>
</feature>
<feature type="domain" description="Myb-like" evidence="6">
    <location>
        <begin position="17"/>
        <end position="68"/>
    </location>
</feature>
<dbReference type="GO" id="GO:0001006">
    <property type="term" value="F:RNA polymerase III type 3 promoter sequence-specific DNA binding"/>
    <property type="evidence" value="ECO:0007669"/>
    <property type="project" value="TreeGrafter"/>
</dbReference>
<dbReference type="PANTHER" id="PTHR46621:SF1">
    <property type="entry name" value="SNRNA-ACTIVATING PROTEIN COMPLEX SUBUNIT 4"/>
    <property type="match status" value="1"/>
</dbReference>
<dbReference type="AlphaFoldDB" id="A0A9P6SY47"/>
<keyword evidence="3" id="KW-0804">Transcription</keyword>
<sequence>GVWTAEQCKSAYESSFKNHLKNVKWTPEEDKALLKGIRKFGRKNWPVIALQIPGKDNWECRLRWAELQDPVLGGKDASDKAKEPNSPEDSEIN</sequence>
<dbReference type="GO" id="GO:0000978">
    <property type="term" value="F:RNA polymerase II cis-regulatory region sequence-specific DNA binding"/>
    <property type="evidence" value="ECO:0007669"/>
    <property type="project" value="TreeGrafter"/>
</dbReference>
<dbReference type="InterPro" id="IPR017930">
    <property type="entry name" value="Myb_dom"/>
</dbReference>
<reference evidence="8" key="1">
    <citation type="journal article" date="2020" name="Fungal Divers.">
        <title>Resolving the Mortierellaceae phylogeny through synthesis of multi-gene phylogenetics and phylogenomics.</title>
        <authorList>
            <person name="Vandepol N."/>
            <person name="Liber J."/>
            <person name="Desiro A."/>
            <person name="Na H."/>
            <person name="Kennedy M."/>
            <person name="Barry K."/>
            <person name="Grigoriev I.V."/>
            <person name="Miller A.N."/>
            <person name="O'Donnell K."/>
            <person name="Stajich J.E."/>
            <person name="Bonito G."/>
        </authorList>
    </citation>
    <scope>NUCLEOTIDE SEQUENCE</scope>
    <source>
        <strain evidence="8">NRRL 2769</strain>
    </source>
</reference>
<dbReference type="GO" id="GO:0042796">
    <property type="term" value="P:snRNA transcription by RNA polymerase III"/>
    <property type="evidence" value="ECO:0007669"/>
    <property type="project" value="TreeGrafter"/>
</dbReference>
<dbReference type="Gene3D" id="1.10.10.60">
    <property type="entry name" value="Homeodomain-like"/>
    <property type="match status" value="1"/>
</dbReference>
<dbReference type="PANTHER" id="PTHR46621">
    <property type="entry name" value="SNRNA-ACTIVATING PROTEIN COMPLEX SUBUNIT 4"/>
    <property type="match status" value="1"/>
</dbReference>
<keyword evidence="2" id="KW-0238">DNA-binding</keyword>
<keyword evidence="1" id="KW-0805">Transcription regulation</keyword>
<dbReference type="Proteomes" id="UP000703661">
    <property type="component" value="Unassembled WGS sequence"/>
</dbReference>
<accession>A0A9P6SY47</accession>
<feature type="region of interest" description="Disordered" evidence="5">
    <location>
        <begin position="72"/>
        <end position="93"/>
    </location>
</feature>
<organism evidence="8 9">
    <name type="scientific">Entomortierella chlamydospora</name>
    <dbReference type="NCBI Taxonomy" id="101097"/>
    <lineage>
        <taxon>Eukaryota</taxon>
        <taxon>Fungi</taxon>
        <taxon>Fungi incertae sedis</taxon>
        <taxon>Mucoromycota</taxon>
        <taxon>Mortierellomycotina</taxon>
        <taxon>Mortierellomycetes</taxon>
        <taxon>Mortierellales</taxon>
        <taxon>Mortierellaceae</taxon>
        <taxon>Entomortierella</taxon>
    </lineage>
</organism>
<dbReference type="SMART" id="SM00717">
    <property type="entry name" value="SANT"/>
    <property type="match status" value="1"/>
</dbReference>
<dbReference type="EMBL" id="JAAAID010001268">
    <property type="protein sequence ID" value="KAG0010776.1"/>
    <property type="molecule type" value="Genomic_DNA"/>
</dbReference>
<dbReference type="CDD" id="cd00167">
    <property type="entry name" value="SANT"/>
    <property type="match status" value="1"/>
</dbReference>
<evidence type="ECO:0000256" key="5">
    <source>
        <dbReference type="SAM" id="MobiDB-lite"/>
    </source>
</evidence>
<dbReference type="InterPro" id="IPR009057">
    <property type="entry name" value="Homeodomain-like_sf"/>
</dbReference>
<dbReference type="InterPro" id="IPR051575">
    <property type="entry name" value="Myb-like_DNA-bd"/>
</dbReference>
<keyword evidence="9" id="KW-1185">Reference proteome</keyword>
<evidence type="ECO:0000259" key="7">
    <source>
        <dbReference type="PROSITE" id="PS51294"/>
    </source>
</evidence>
<evidence type="ECO:0000313" key="8">
    <source>
        <dbReference type="EMBL" id="KAG0010776.1"/>
    </source>
</evidence>
<evidence type="ECO:0000313" key="9">
    <source>
        <dbReference type="Proteomes" id="UP000703661"/>
    </source>
</evidence>
<proteinExistence type="predicted"/>
<dbReference type="GO" id="GO:0019185">
    <property type="term" value="C:snRNA-activating protein complex"/>
    <property type="evidence" value="ECO:0007669"/>
    <property type="project" value="TreeGrafter"/>
</dbReference>
<dbReference type="SUPFAM" id="SSF46689">
    <property type="entry name" value="Homeodomain-like"/>
    <property type="match status" value="1"/>
</dbReference>
<evidence type="ECO:0000256" key="1">
    <source>
        <dbReference type="ARBA" id="ARBA00023015"/>
    </source>
</evidence>
<evidence type="ECO:0000256" key="3">
    <source>
        <dbReference type="ARBA" id="ARBA00023163"/>
    </source>
</evidence>
<dbReference type="InterPro" id="IPR001005">
    <property type="entry name" value="SANT/Myb"/>
</dbReference>
<feature type="compositionally biased region" description="Basic and acidic residues" evidence="5">
    <location>
        <begin position="76"/>
        <end position="85"/>
    </location>
</feature>
<comment type="caution">
    <text evidence="8">The sequence shown here is derived from an EMBL/GenBank/DDBJ whole genome shotgun (WGS) entry which is preliminary data.</text>
</comment>
<keyword evidence="4" id="KW-0539">Nucleus</keyword>
<evidence type="ECO:0000259" key="6">
    <source>
        <dbReference type="PROSITE" id="PS50090"/>
    </source>
</evidence>
<dbReference type="PROSITE" id="PS50090">
    <property type="entry name" value="MYB_LIKE"/>
    <property type="match status" value="1"/>
</dbReference>
<evidence type="ECO:0000256" key="2">
    <source>
        <dbReference type="ARBA" id="ARBA00023125"/>
    </source>
</evidence>
<gene>
    <name evidence="8" type="ORF">BGZ80_001189</name>
</gene>
<evidence type="ECO:0000256" key="4">
    <source>
        <dbReference type="ARBA" id="ARBA00023242"/>
    </source>
</evidence>
<protein>
    <submittedName>
        <fullName evidence="8">Uncharacterized protein</fullName>
    </submittedName>
</protein>
<feature type="domain" description="HTH myb-type" evidence="7">
    <location>
        <begin position="17"/>
        <end position="72"/>
    </location>
</feature>
<dbReference type="GO" id="GO:0042795">
    <property type="term" value="P:snRNA transcription by RNA polymerase II"/>
    <property type="evidence" value="ECO:0007669"/>
    <property type="project" value="TreeGrafter"/>
</dbReference>
<dbReference type="Pfam" id="PF00249">
    <property type="entry name" value="Myb_DNA-binding"/>
    <property type="match status" value="1"/>
</dbReference>
<name>A0A9P6SY47_9FUNG</name>